<dbReference type="Proteomes" id="UP000245590">
    <property type="component" value="Unassembled WGS sequence"/>
</dbReference>
<keyword evidence="3" id="KW-1003">Cell membrane</keyword>
<feature type="transmembrane region" description="Helical" evidence="7">
    <location>
        <begin position="112"/>
        <end position="139"/>
    </location>
</feature>
<keyword evidence="2 7" id="KW-0813">Transport</keyword>
<dbReference type="RefSeq" id="WP_109276348.1">
    <property type="nucleotide sequence ID" value="NZ_QFKX01000005.1"/>
</dbReference>
<evidence type="ECO:0000256" key="6">
    <source>
        <dbReference type="ARBA" id="ARBA00023136"/>
    </source>
</evidence>
<sequence length="321" mass="34329">MTAAEPTHRPTAPTSSGSTASPSPSPTSSTPPRARRARRTRADRAAIARSRLEAVLTHLLVILGVLLSVFAFYWLAVMSTSTSAEIFGYPPKLTFGSHFAENLRHLTSSIDIVSALVNTIVVAGACAVLVMFFDSLAAFAFAKFDFPGKNVLFVVMIATFLIPGSLSLVPSFILMSEIGWVGTLQALIVPGAANAFGIFLLRQMAASAIPNELIESARIDGAGFFSTYWRIGVPMLRGGLAFLGIFTFITAWNDYVWPLIVLVDPGRQTLQTALQNLNSLYLTDYGMVMTGALVSVLPLIGVFIIGSRHFIANIAAGALKG</sequence>
<evidence type="ECO:0000256" key="4">
    <source>
        <dbReference type="ARBA" id="ARBA00022692"/>
    </source>
</evidence>
<protein>
    <submittedName>
        <fullName evidence="10">Sugar ABC transporter permease</fullName>
    </submittedName>
</protein>
<keyword evidence="11" id="KW-1185">Reference proteome</keyword>
<dbReference type="Gene3D" id="1.10.3720.10">
    <property type="entry name" value="MetI-like"/>
    <property type="match status" value="1"/>
</dbReference>
<dbReference type="OrthoDB" id="2063054at2"/>
<evidence type="ECO:0000256" key="2">
    <source>
        <dbReference type="ARBA" id="ARBA00022448"/>
    </source>
</evidence>
<feature type="domain" description="ABC transmembrane type-1" evidence="9">
    <location>
        <begin position="116"/>
        <end position="306"/>
    </location>
</feature>
<feature type="transmembrane region" description="Helical" evidence="7">
    <location>
        <begin position="54"/>
        <end position="75"/>
    </location>
</feature>
<feature type="region of interest" description="Disordered" evidence="8">
    <location>
        <begin position="1"/>
        <end position="42"/>
    </location>
</feature>
<keyword evidence="5 7" id="KW-1133">Transmembrane helix</keyword>
<dbReference type="SUPFAM" id="SSF161098">
    <property type="entry name" value="MetI-like"/>
    <property type="match status" value="1"/>
</dbReference>
<dbReference type="GO" id="GO:0055085">
    <property type="term" value="P:transmembrane transport"/>
    <property type="evidence" value="ECO:0007669"/>
    <property type="project" value="InterPro"/>
</dbReference>
<feature type="transmembrane region" description="Helical" evidence="7">
    <location>
        <begin position="151"/>
        <end position="174"/>
    </location>
</feature>
<gene>
    <name evidence="10" type="ORF">DEO23_12400</name>
</gene>
<comment type="caution">
    <text evidence="10">The sequence shown here is derived from an EMBL/GenBank/DDBJ whole genome shotgun (WGS) entry which is preliminary data.</text>
</comment>
<feature type="compositionally biased region" description="Low complexity" evidence="8">
    <location>
        <begin position="9"/>
        <end position="32"/>
    </location>
</feature>
<proteinExistence type="inferred from homology"/>
<name>A0A2U2RHR0_9MICO</name>
<dbReference type="Pfam" id="PF00528">
    <property type="entry name" value="BPD_transp_1"/>
    <property type="match status" value="1"/>
</dbReference>
<comment type="subcellular location">
    <subcellularLocation>
        <location evidence="1 7">Cell membrane</location>
        <topology evidence="1 7">Multi-pass membrane protein</topology>
    </subcellularLocation>
</comment>
<dbReference type="PANTHER" id="PTHR43744:SF12">
    <property type="entry name" value="ABC TRANSPORTER PERMEASE PROTEIN MG189-RELATED"/>
    <property type="match status" value="1"/>
</dbReference>
<evidence type="ECO:0000259" key="9">
    <source>
        <dbReference type="PROSITE" id="PS50928"/>
    </source>
</evidence>
<dbReference type="PROSITE" id="PS50928">
    <property type="entry name" value="ABC_TM1"/>
    <property type="match status" value="1"/>
</dbReference>
<feature type="transmembrane region" description="Helical" evidence="7">
    <location>
        <begin position="235"/>
        <end position="252"/>
    </location>
</feature>
<evidence type="ECO:0000256" key="1">
    <source>
        <dbReference type="ARBA" id="ARBA00004651"/>
    </source>
</evidence>
<feature type="transmembrane region" description="Helical" evidence="7">
    <location>
        <begin position="180"/>
        <end position="201"/>
    </location>
</feature>
<evidence type="ECO:0000256" key="5">
    <source>
        <dbReference type="ARBA" id="ARBA00022989"/>
    </source>
</evidence>
<dbReference type="InterPro" id="IPR000515">
    <property type="entry name" value="MetI-like"/>
</dbReference>
<evidence type="ECO:0000256" key="8">
    <source>
        <dbReference type="SAM" id="MobiDB-lite"/>
    </source>
</evidence>
<comment type="similarity">
    <text evidence="7">Belongs to the binding-protein-dependent transport system permease family.</text>
</comment>
<dbReference type="AlphaFoldDB" id="A0A2U2RHR0"/>
<evidence type="ECO:0000256" key="7">
    <source>
        <dbReference type="RuleBase" id="RU363032"/>
    </source>
</evidence>
<dbReference type="EMBL" id="QFKX01000005">
    <property type="protein sequence ID" value="PWH05384.1"/>
    <property type="molecule type" value="Genomic_DNA"/>
</dbReference>
<evidence type="ECO:0000313" key="10">
    <source>
        <dbReference type="EMBL" id="PWH05384.1"/>
    </source>
</evidence>
<dbReference type="GO" id="GO:0005886">
    <property type="term" value="C:plasma membrane"/>
    <property type="evidence" value="ECO:0007669"/>
    <property type="project" value="UniProtKB-SubCell"/>
</dbReference>
<keyword evidence="6 7" id="KW-0472">Membrane</keyword>
<dbReference type="PANTHER" id="PTHR43744">
    <property type="entry name" value="ABC TRANSPORTER PERMEASE PROTEIN MG189-RELATED-RELATED"/>
    <property type="match status" value="1"/>
</dbReference>
<evidence type="ECO:0000256" key="3">
    <source>
        <dbReference type="ARBA" id="ARBA00022475"/>
    </source>
</evidence>
<evidence type="ECO:0000313" key="11">
    <source>
        <dbReference type="Proteomes" id="UP000245590"/>
    </source>
</evidence>
<dbReference type="CDD" id="cd06261">
    <property type="entry name" value="TM_PBP2"/>
    <property type="match status" value="1"/>
</dbReference>
<feature type="transmembrane region" description="Helical" evidence="7">
    <location>
        <begin position="285"/>
        <end position="305"/>
    </location>
</feature>
<reference evidence="10 11" key="1">
    <citation type="submission" date="2018-05" db="EMBL/GenBank/DDBJ databases">
        <title>Brachybacterium sp. M1HQ-2T, whole genome shotgun sequence.</title>
        <authorList>
            <person name="Tuo L."/>
        </authorList>
    </citation>
    <scope>NUCLEOTIDE SEQUENCE [LARGE SCALE GENOMIC DNA]</scope>
    <source>
        <strain evidence="10 11">M1HQ-2</strain>
    </source>
</reference>
<organism evidence="10 11">
    <name type="scientific">Brachybacterium endophyticum</name>
    <dbReference type="NCBI Taxonomy" id="2182385"/>
    <lineage>
        <taxon>Bacteria</taxon>
        <taxon>Bacillati</taxon>
        <taxon>Actinomycetota</taxon>
        <taxon>Actinomycetes</taxon>
        <taxon>Micrococcales</taxon>
        <taxon>Dermabacteraceae</taxon>
        <taxon>Brachybacterium</taxon>
    </lineage>
</organism>
<keyword evidence="4 7" id="KW-0812">Transmembrane</keyword>
<dbReference type="InterPro" id="IPR035906">
    <property type="entry name" value="MetI-like_sf"/>
</dbReference>
<accession>A0A2U2RHR0</accession>